<dbReference type="GO" id="GO:0016787">
    <property type="term" value="F:hydrolase activity"/>
    <property type="evidence" value="ECO:0007669"/>
    <property type="project" value="UniProtKB-KW"/>
</dbReference>
<dbReference type="Pfam" id="PF00884">
    <property type="entry name" value="Sulfatase"/>
    <property type="match status" value="1"/>
</dbReference>
<protein>
    <submittedName>
        <fullName evidence="7">Arylsulfatase</fullName>
        <ecNumber evidence="7">3.1.6.-</ecNumber>
    </submittedName>
</protein>
<keyword evidence="8" id="KW-1185">Reference proteome</keyword>
<keyword evidence="2" id="KW-0479">Metal-binding</keyword>
<dbReference type="PANTHER" id="PTHR42693:SF53">
    <property type="entry name" value="ENDO-4-O-SULFATASE"/>
    <property type="match status" value="1"/>
</dbReference>
<proteinExistence type="inferred from homology"/>
<dbReference type="PROSITE" id="PS00523">
    <property type="entry name" value="SULFATASE_1"/>
    <property type="match status" value="1"/>
</dbReference>
<dbReference type="EC" id="3.1.6.-" evidence="7"/>
<organism evidence="7 8">
    <name type="scientific">Spirosoma soli</name>
    <dbReference type="NCBI Taxonomy" id="1770529"/>
    <lineage>
        <taxon>Bacteria</taxon>
        <taxon>Pseudomonadati</taxon>
        <taxon>Bacteroidota</taxon>
        <taxon>Cytophagia</taxon>
        <taxon>Cytophagales</taxon>
        <taxon>Cytophagaceae</taxon>
        <taxon>Spirosoma</taxon>
    </lineage>
</organism>
<feature type="chain" id="PRO_5045104657" evidence="5">
    <location>
        <begin position="21"/>
        <end position="561"/>
    </location>
</feature>
<evidence type="ECO:0000256" key="1">
    <source>
        <dbReference type="ARBA" id="ARBA00008779"/>
    </source>
</evidence>
<dbReference type="Gene3D" id="3.40.720.10">
    <property type="entry name" value="Alkaline Phosphatase, subunit A"/>
    <property type="match status" value="1"/>
</dbReference>
<dbReference type="InterPro" id="IPR024607">
    <property type="entry name" value="Sulfatase_CS"/>
</dbReference>
<evidence type="ECO:0000256" key="2">
    <source>
        <dbReference type="ARBA" id="ARBA00022723"/>
    </source>
</evidence>
<sequence length="561" mass="62353">MKQLIISLLLLGCVSSGAVAQQKTQRPTRSGVDKPNIILIMVDDMGYSDLGSYGSEIQTPNIDRLASEGLRLREFYNNSICAPTRASLITGQYPHKAGIGYFNVNLGLPAYQGWLNKESLTFGEVLKQAGYSTLLSGKWHVGNDSLHWPKQRGFDRFYGILGGASNYFDADPLPIGRPSPVVILEDNQRQHPKPNSFYFTDEITNHALSFLDEQSKENGTSARPFFLYLAYTAPHWPLQALPEDIAKYRGKYDAGWDALRKDRLARQVKLGLITQKQAEAAAARDADVPEWDALTYDEKQLWKAKMEVYAAMLDRADQGVGKVLAKLKDLKKDDNTLIIFISDNGAPAEDVAHWGSRAGRNTGPVGTAGSFESQGKNWSYLSNTPFRSFKAFAYEGGIRSPFIAWFPGKIKAGTLARGTAHLIDIAPTIYDLAQTTYPTTFQGVTTNALPGKSLKNLLFNGQELDTERPLFWEWAGNRAVRRGKWKLVSIYPSYQWELYDLSTDAGETENVAAKNPTLVDALSALYFNWAGQTGVVDYDKIKPEQPLLPTPKKTLLGGRNF</sequence>
<comment type="caution">
    <text evidence="7">The sequence shown here is derived from an EMBL/GenBank/DDBJ whole genome shotgun (WGS) entry which is preliminary data.</text>
</comment>
<name>A0ABW5M458_9BACT</name>
<evidence type="ECO:0000313" key="8">
    <source>
        <dbReference type="Proteomes" id="UP001597469"/>
    </source>
</evidence>
<comment type="similarity">
    <text evidence="1">Belongs to the sulfatase family.</text>
</comment>
<gene>
    <name evidence="7" type="ORF">ACFSUS_14245</name>
</gene>
<dbReference type="Gene3D" id="3.30.1120.10">
    <property type="match status" value="1"/>
</dbReference>
<dbReference type="InterPro" id="IPR050738">
    <property type="entry name" value="Sulfatase"/>
</dbReference>
<reference evidence="8" key="1">
    <citation type="journal article" date="2019" name="Int. J. Syst. Evol. Microbiol.">
        <title>The Global Catalogue of Microorganisms (GCM) 10K type strain sequencing project: providing services to taxonomists for standard genome sequencing and annotation.</title>
        <authorList>
            <consortium name="The Broad Institute Genomics Platform"/>
            <consortium name="The Broad Institute Genome Sequencing Center for Infectious Disease"/>
            <person name="Wu L."/>
            <person name="Ma J."/>
        </authorList>
    </citation>
    <scope>NUCLEOTIDE SEQUENCE [LARGE SCALE GENOMIC DNA]</scope>
    <source>
        <strain evidence="8">KCTC 42805</strain>
    </source>
</reference>
<dbReference type="PROSITE" id="PS00149">
    <property type="entry name" value="SULFATASE_2"/>
    <property type="match status" value="1"/>
</dbReference>
<dbReference type="EMBL" id="JBHULN010000008">
    <property type="protein sequence ID" value="MFD2571803.1"/>
    <property type="molecule type" value="Genomic_DNA"/>
</dbReference>
<evidence type="ECO:0000259" key="6">
    <source>
        <dbReference type="Pfam" id="PF00884"/>
    </source>
</evidence>
<evidence type="ECO:0000313" key="7">
    <source>
        <dbReference type="EMBL" id="MFD2571803.1"/>
    </source>
</evidence>
<dbReference type="CDD" id="cd16025">
    <property type="entry name" value="PAS_like"/>
    <property type="match status" value="1"/>
</dbReference>
<feature type="domain" description="Sulfatase N-terminal" evidence="6">
    <location>
        <begin position="35"/>
        <end position="434"/>
    </location>
</feature>
<dbReference type="RefSeq" id="WP_381523660.1">
    <property type="nucleotide sequence ID" value="NZ_JBHULN010000008.1"/>
</dbReference>
<keyword evidence="3 7" id="KW-0378">Hydrolase</keyword>
<dbReference type="PANTHER" id="PTHR42693">
    <property type="entry name" value="ARYLSULFATASE FAMILY MEMBER"/>
    <property type="match status" value="1"/>
</dbReference>
<feature type="signal peptide" evidence="5">
    <location>
        <begin position="1"/>
        <end position="20"/>
    </location>
</feature>
<dbReference type="SUPFAM" id="SSF53649">
    <property type="entry name" value="Alkaline phosphatase-like"/>
    <property type="match status" value="1"/>
</dbReference>
<keyword evidence="5" id="KW-0732">Signal</keyword>
<dbReference type="InterPro" id="IPR017850">
    <property type="entry name" value="Alkaline_phosphatase_core_sf"/>
</dbReference>
<evidence type="ECO:0000256" key="5">
    <source>
        <dbReference type="SAM" id="SignalP"/>
    </source>
</evidence>
<evidence type="ECO:0000256" key="3">
    <source>
        <dbReference type="ARBA" id="ARBA00022801"/>
    </source>
</evidence>
<evidence type="ECO:0000256" key="4">
    <source>
        <dbReference type="ARBA" id="ARBA00022837"/>
    </source>
</evidence>
<dbReference type="Proteomes" id="UP001597469">
    <property type="component" value="Unassembled WGS sequence"/>
</dbReference>
<dbReference type="InterPro" id="IPR000917">
    <property type="entry name" value="Sulfatase_N"/>
</dbReference>
<accession>A0ABW5M458</accession>
<keyword evidence="4" id="KW-0106">Calcium</keyword>